<evidence type="ECO:0000259" key="9">
    <source>
        <dbReference type="PROSITE" id="PS51330"/>
    </source>
</evidence>
<comment type="similarity">
    <text evidence="2 8">Belongs to the dihydrofolate reductase family.</text>
</comment>
<dbReference type="SUPFAM" id="SSF53597">
    <property type="entry name" value="Dihydrofolate reductase-like"/>
    <property type="match status" value="1"/>
</dbReference>
<proteinExistence type="inferred from homology"/>
<evidence type="ECO:0000256" key="6">
    <source>
        <dbReference type="ARBA" id="ARBA00023002"/>
    </source>
</evidence>
<dbReference type="GO" id="GO:0005829">
    <property type="term" value="C:cytosol"/>
    <property type="evidence" value="ECO:0007669"/>
    <property type="project" value="TreeGrafter"/>
</dbReference>
<evidence type="ECO:0000256" key="2">
    <source>
        <dbReference type="ARBA" id="ARBA00009539"/>
    </source>
</evidence>
<dbReference type="OrthoDB" id="9804315at2"/>
<evidence type="ECO:0000256" key="1">
    <source>
        <dbReference type="ARBA" id="ARBA00004903"/>
    </source>
</evidence>
<dbReference type="PROSITE" id="PS00075">
    <property type="entry name" value="DHFR_1"/>
    <property type="match status" value="1"/>
</dbReference>
<dbReference type="InterPro" id="IPR001796">
    <property type="entry name" value="DHFR_dom"/>
</dbReference>
<dbReference type="PRINTS" id="PR00070">
    <property type="entry name" value="DHFR"/>
</dbReference>
<dbReference type="GO" id="GO:0070401">
    <property type="term" value="F:NADP+ binding"/>
    <property type="evidence" value="ECO:0007669"/>
    <property type="project" value="UniProtKB-ARBA"/>
</dbReference>
<comment type="function">
    <text evidence="7">Key enzyme in folate metabolism. Catalyzes an essential reaction for de novo glycine and purine synthesis, and for DNA precursor synthesis.</text>
</comment>
<keyword evidence="11" id="KW-1185">Reference proteome</keyword>
<name>A0A2G8T466_9BURK</name>
<keyword evidence="10" id="KW-0418">Kinase</keyword>
<comment type="caution">
    <text evidence="10">The sequence shown here is derived from an EMBL/GenBank/DDBJ whole genome shotgun (WGS) entry which is preliminary data.</text>
</comment>
<dbReference type="UniPathway" id="UPA00077">
    <property type="reaction ID" value="UER00158"/>
</dbReference>
<dbReference type="GO" id="GO:0016301">
    <property type="term" value="F:kinase activity"/>
    <property type="evidence" value="ECO:0007669"/>
    <property type="project" value="UniProtKB-KW"/>
</dbReference>
<sequence length="219" mass="24367">MLKFCTIALPRDPESPRCGPGDLKPLPAARIRLNFHLQARPHDYRHPPLHRTSGAVVNATHLTLIVAFDAQRGIGIRNTLPWHLPEDLAHFKRVTSGHPIIMGRKTFDSIGRPLPNRRNIVITRNPAWRHDGVEAAASLLDALALIGGQRGFIIGGAQVFAESMDIADQMIVTEIGHTFECDTFFAPLVPGQWRESARESHHSKANGFDYSFVTYDKAN</sequence>
<evidence type="ECO:0000256" key="4">
    <source>
        <dbReference type="ARBA" id="ARBA00022563"/>
    </source>
</evidence>
<dbReference type="Gene3D" id="3.40.430.10">
    <property type="entry name" value="Dihydrofolate Reductase, subunit A"/>
    <property type="match status" value="1"/>
</dbReference>
<keyword evidence="5" id="KW-0521">NADP</keyword>
<dbReference type="GO" id="GO:0046654">
    <property type="term" value="P:tetrahydrofolate biosynthetic process"/>
    <property type="evidence" value="ECO:0007669"/>
    <property type="project" value="UniProtKB-UniPathway"/>
</dbReference>
<dbReference type="InterPro" id="IPR012259">
    <property type="entry name" value="DHFR"/>
</dbReference>
<dbReference type="Pfam" id="PF00186">
    <property type="entry name" value="DHFR_1"/>
    <property type="match status" value="1"/>
</dbReference>
<feature type="domain" description="DHFR" evidence="9">
    <location>
        <begin position="61"/>
        <end position="217"/>
    </location>
</feature>
<comment type="pathway">
    <text evidence="1">Cofactor biosynthesis; tetrahydrofolate biosynthesis; 5,6,7,8-tetrahydrofolate from 7,8-dihydrofolate: step 1/1.</text>
</comment>
<dbReference type="GO" id="GO:0046655">
    <property type="term" value="P:folic acid metabolic process"/>
    <property type="evidence" value="ECO:0007669"/>
    <property type="project" value="TreeGrafter"/>
</dbReference>
<dbReference type="PANTHER" id="PTHR48069:SF3">
    <property type="entry name" value="DIHYDROFOLATE REDUCTASE"/>
    <property type="match status" value="1"/>
</dbReference>
<evidence type="ECO:0000256" key="5">
    <source>
        <dbReference type="ARBA" id="ARBA00022857"/>
    </source>
</evidence>
<evidence type="ECO:0000256" key="3">
    <source>
        <dbReference type="ARBA" id="ARBA00012856"/>
    </source>
</evidence>
<dbReference type="AlphaFoldDB" id="A0A2G8T466"/>
<organism evidence="10 11">
    <name type="scientific">Massilia psychrophila</name>
    <dbReference type="NCBI Taxonomy" id="1603353"/>
    <lineage>
        <taxon>Bacteria</taxon>
        <taxon>Pseudomonadati</taxon>
        <taxon>Pseudomonadota</taxon>
        <taxon>Betaproteobacteria</taxon>
        <taxon>Burkholderiales</taxon>
        <taxon>Oxalobacteraceae</taxon>
        <taxon>Telluria group</taxon>
        <taxon>Massilia</taxon>
    </lineage>
</organism>
<evidence type="ECO:0000313" key="10">
    <source>
        <dbReference type="EMBL" id="PIL40814.1"/>
    </source>
</evidence>
<keyword evidence="4" id="KW-0554">One-carbon metabolism</keyword>
<keyword evidence="10" id="KW-0808">Transferase</keyword>
<dbReference type="GO" id="GO:0006730">
    <property type="term" value="P:one-carbon metabolic process"/>
    <property type="evidence" value="ECO:0007669"/>
    <property type="project" value="UniProtKB-KW"/>
</dbReference>
<gene>
    <name evidence="10" type="ORF">CR103_05005</name>
</gene>
<dbReference type="EMBL" id="PDOB01000005">
    <property type="protein sequence ID" value="PIL40814.1"/>
    <property type="molecule type" value="Genomic_DNA"/>
</dbReference>
<reference evidence="10 11" key="1">
    <citation type="submission" date="2017-10" db="EMBL/GenBank/DDBJ databases">
        <title>Massilia psychrophilum sp. nov., a novel purple-pigmented bacterium isolated from Tianshan glacier, Xinjiang Municipality, China.</title>
        <authorList>
            <person name="Wang H."/>
        </authorList>
    </citation>
    <scope>NUCLEOTIDE SEQUENCE [LARGE SCALE GENOMIC DNA]</scope>
    <source>
        <strain evidence="10 11">JCM 30813</strain>
    </source>
</reference>
<evidence type="ECO:0000256" key="7">
    <source>
        <dbReference type="ARBA" id="ARBA00025067"/>
    </source>
</evidence>
<dbReference type="GO" id="GO:0046452">
    <property type="term" value="P:dihydrofolate metabolic process"/>
    <property type="evidence" value="ECO:0007669"/>
    <property type="project" value="TreeGrafter"/>
</dbReference>
<protein>
    <recommendedName>
        <fullName evidence="3">dihydrofolate reductase</fullName>
        <ecNumber evidence="3">1.5.1.3</ecNumber>
    </recommendedName>
</protein>
<dbReference type="GO" id="GO:0004146">
    <property type="term" value="F:dihydrofolate reductase activity"/>
    <property type="evidence" value="ECO:0007669"/>
    <property type="project" value="UniProtKB-EC"/>
</dbReference>
<dbReference type="EC" id="1.5.1.3" evidence="3"/>
<dbReference type="PANTHER" id="PTHR48069">
    <property type="entry name" value="DIHYDROFOLATE REDUCTASE"/>
    <property type="match status" value="1"/>
</dbReference>
<keyword evidence="6" id="KW-0560">Oxidoreductase</keyword>
<dbReference type="Proteomes" id="UP000228593">
    <property type="component" value="Unassembled WGS sequence"/>
</dbReference>
<dbReference type="InterPro" id="IPR024072">
    <property type="entry name" value="DHFR-like_dom_sf"/>
</dbReference>
<evidence type="ECO:0000256" key="8">
    <source>
        <dbReference type="RuleBase" id="RU004474"/>
    </source>
</evidence>
<accession>A0A2G8T466</accession>
<dbReference type="InterPro" id="IPR017925">
    <property type="entry name" value="DHFR_CS"/>
</dbReference>
<evidence type="ECO:0000313" key="11">
    <source>
        <dbReference type="Proteomes" id="UP000228593"/>
    </source>
</evidence>
<dbReference type="PROSITE" id="PS51330">
    <property type="entry name" value="DHFR_2"/>
    <property type="match status" value="1"/>
</dbReference>
<dbReference type="CDD" id="cd00209">
    <property type="entry name" value="DHFR"/>
    <property type="match status" value="1"/>
</dbReference>
<dbReference type="FunFam" id="3.40.430.10:FF:000001">
    <property type="entry name" value="Dihydrofolate reductase"/>
    <property type="match status" value="1"/>
</dbReference>